<dbReference type="OrthoDB" id="366390at2759"/>
<dbReference type="PANTHER" id="PTHR24147:SF53">
    <property type="entry name" value="ANKYRIN REPEAT DOMAIN 26"/>
    <property type="match status" value="1"/>
</dbReference>
<accession>A0A401QLG4</accession>
<reference evidence="1 2" key="1">
    <citation type="journal article" date="2018" name="Nat. Ecol. Evol.">
        <title>Shark genomes provide insights into elasmobranch evolution and the origin of vertebrates.</title>
        <authorList>
            <person name="Hara Y"/>
            <person name="Yamaguchi K"/>
            <person name="Onimaru K"/>
            <person name="Kadota M"/>
            <person name="Koyanagi M"/>
            <person name="Keeley SD"/>
            <person name="Tatsumi K"/>
            <person name="Tanaka K"/>
            <person name="Motone F"/>
            <person name="Kageyama Y"/>
            <person name="Nozu R"/>
            <person name="Adachi N"/>
            <person name="Nishimura O"/>
            <person name="Nakagawa R"/>
            <person name="Tanegashima C"/>
            <person name="Kiyatake I"/>
            <person name="Matsumoto R"/>
            <person name="Murakumo K"/>
            <person name="Nishida K"/>
            <person name="Terakita A"/>
            <person name="Kuratani S"/>
            <person name="Sato K"/>
            <person name="Hyodo S Kuraku.S."/>
        </authorList>
    </citation>
    <scope>NUCLEOTIDE SEQUENCE [LARGE SCALE GENOMIC DNA]</scope>
</reference>
<name>A0A401QLG4_SCYTO</name>
<dbReference type="AlphaFoldDB" id="A0A401QLG4"/>
<evidence type="ECO:0000313" key="1">
    <source>
        <dbReference type="EMBL" id="GCB86261.1"/>
    </source>
</evidence>
<organism evidence="1 2">
    <name type="scientific">Scyliorhinus torazame</name>
    <name type="common">Cloudy catshark</name>
    <name type="synonym">Catulus torazame</name>
    <dbReference type="NCBI Taxonomy" id="75743"/>
    <lineage>
        <taxon>Eukaryota</taxon>
        <taxon>Metazoa</taxon>
        <taxon>Chordata</taxon>
        <taxon>Craniata</taxon>
        <taxon>Vertebrata</taxon>
        <taxon>Chondrichthyes</taxon>
        <taxon>Elasmobranchii</taxon>
        <taxon>Galeomorphii</taxon>
        <taxon>Galeoidea</taxon>
        <taxon>Carcharhiniformes</taxon>
        <taxon>Scyliorhinidae</taxon>
        <taxon>Scyliorhinus</taxon>
    </lineage>
</organism>
<gene>
    <name evidence="1" type="ORF">scyTo_0026942</name>
</gene>
<dbReference type="STRING" id="75743.A0A401QLG4"/>
<dbReference type="InterPro" id="IPR050657">
    <property type="entry name" value="Ankyrin_repeat_domain"/>
</dbReference>
<proteinExistence type="predicted"/>
<comment type="caution">
    <text evidence="1">The sequence shown here is derived from an EMBL/GenBank/DDBJ whole genome shotgun (WGS) entry which is preliminary data.</text>
</comment>
<protein>
    <submittedName>
        <fullName evidence="1">Uncharacterized protein</fullName>
    </submittedName>
</protein>
<dbReference type="Proteomes" id="UP000288216">
    <property type="component" value="Unassembled WGS sequence"/>
</dbReference>
<keyword evidence="2" id="KW-1185">Reference proteome</keyword>
<sequence>MKKILRFAKRKRRFSPNTSDTGSVLSAGYELREKDLGKLHKAASTGDLSKLRQLVKKNDVNQLDKENR</sequence>
<dbReference type="EMBL" id="BFAA01261427">
    <property type="protein sequence ID" value="GCB86261.1"/>
    <property type="molecule type" value="Genomic_DNA"/>
</dbReference>
<dbReference type="PANTHER" id="PTHR24147">
    <property type="entry name" value="ANKYRIN REPEAT DOMAIN 36-RELATED"/>
    <property type="match status" value="1"/>
</dbReference>
<evidence type="ECO:0000313" key="2">
    <source>
        <dbReference type="Proteomes" id="UP000288216"/>
    </source>
</evidence>